<feature type="binding site" evidence="7">
    <location>
        <begin position="7"/>
        <end position="14"/>
    </location>
    <ligand>
        <name>substrate</name>
    </ligand>
</feature>
<keyword evidence="8" id="KW-0418">Kinase</keyword>
<dbReference type="EMBL" id="JQZW01000008">
    <property type="protein sequence ID" value="KGN98017.1"/>
    <property type="molecule type" value="Genomic_DNA"/>
</dbReference>
<evidence type="ECO:0000313" key="8">
    <source>
        <dbReference type="EMBL" id="KGN98017.1"/>
    </source>
</evidence>
<dbReference type="GO" id="GO:0006094">
    <property type="term" value="P:gluconeogenesis"/>
    <property type="evidence" value="ECO:0007669"/>
    <property type="project" value="UniProtKB-KW"/>
</dbReference>
<dbReference type="InterPro" id="IPR013078">
    <property type="entry name" value="His_Pase_superF_clade-1"/>
</dbReference>
<evidence type="ECO:0000256" key="1">
    <source>
        <dbReference type="ARBA" id="ARBA00006717"/>
    </source>
</evidence>
<feature type="active site" description="Tele-phosphohistidine intermediate" evidence="6">
    <location>
        <position position="8"/>
    </location>
</feature>
<evidence type="ECO:0000256" key="5">
    <source>
        <dbReference type="ARBA" id="ARBA00023235"/>
    </source>
</evidence>
<dbReference type="eggNOG" id="COG0406">
    <property type="taxonomic scope" value="Bacteria"/>
</dbReference>
<name>A0A0A2G6E7_9PORP</name>
<feature type="active site" description="Proton donor/acceptor" evidence="6">
    <location>
        <position position="79"/>
    </location>
</feature>
<keyword evidence="4" id="KW-0324">Glycolysis</keyword>
<dbReference type="Proteomes" id="UP000030134">
    <property type="component" value="Unassembled WGS sequence"/>
</dbReference>
<dbReference type="PANTHER" id="PTHR11931">
    <property type="entry name" value="PHOSPHOGLYCERATE MUTASE"/>
    <property type="match status" value="1"/>
</dbReference>
<dbReference type="AlphaFoldDB" id="A0A0A2G6E7"/>
<dbReference type="EC" id="5.4.2.11" evidence="2"/>
<reference evidence="8 9" key="1">
    <citation type="submission" date="2014-08" db="EMBL/GenBank/DDBJ databases">
        <title>Porphyromonas gingivicanis strain:COT-022_OH1391 Genome sequencing.</title>
        <authorList>
            <person name="Wallis C."/>
            <person name="Deusch O."/>
            <person name="O'Flynn C."/>
            <person name="Davis I."/>
            <person name="Jospin G."/>
            <person name="Darling A.E."/>
            <person name="Coil D.A."/>
            <person name="Alexiev A."/>
            <person name="Horsfall A."/>
            <person name="Kirkwood N."/>
            <person name="Harris S."/>
            <person name="Eisen J.A."/>
        </authorList>
    </citation>
    <scope>NUCLEOTIDE SEQUENCE [LARGE SCALE GENOMIC DNA]</scope>
    <source>
        <strain evidence="9">COT-022 OH1391</strain>
    </source>
</reference>
<dbReference type="GO" id="GO:0016301">
    <property type="term" value="F:kinase activity"/>
    <property type="evidence" value="ECO:0007669"/>
    <property type="project" value="UniProtKB-KW"/>
</dbReference>
<feature type="binding site" evidence="7">
    <location>
        <position position="58"/>
    </location>
    <ligand>
        <name>substrate</name>
    </ligand>
</feature>
<dbReference type="InterPro" id="IPR005952">
    <property type="entry name" value="Phosphogly_mut1"/>
</dbReference>
<accession>A0A0A2G6E7</accession>
<sequence length="178" mass="20407">MKVSLIRHTSVLLNGNEFCYGVTDVDVIPENFEREAQMAKREIIELSPDAVFTSPLQRAVRLASYCGYPQAQRDDRLKEMNFGDWEGKPWAEILTTEDIPNFFSYYINNPTPNGESLQDQLNRVQHFFEEKKRENYRHILLFCHGGVINCARTIVGQATIETAFASLPGFASHTLLEF</sequence>
<dbReference type="SUPFAM" id="SSF53254">
    <property type="entry name" value="Phosphoglycerate mutase-like"/>
    <property type="match status" value="1"/>
</dbReference>
<dbReference type="InterPro" id="IPR029033">
    <property type="entry name" value="His_PPase_superfam"/>
</dbReference>
<evidence type="ECO:0000256" key="3">
    <source>
        <dbReference type="ARBA" id="ARBA00022432"/>
    </source>
</evidence>
<dbReference type="STRING" id="266762.HQ36_03580"/>
<protein>
    <recommendedName>
        <fullName evidence="2">phosphoglycerate mutase (2,3-diphosphoglycerate-dependent)</fullName>
        <ecNumber evidence="2">5.4.2.11</ecNumber>
    </recommendedName>
</protein>
<keyword evidence="5" id="KW-0413">Isomerase</keyword>
<dbReference type="SMART" id="SM00855">
    <property type="entry name" value="PGAM"/>
    <property type="match status" value="1"/>
</dbReference>
<evidence type="ECO:0000256" key="7">
    <source>
        <dbReference type="PIRSR" id="PIRSR613078-2"/>
    </source>
</evidence>
<dbReference type="OrthoDB" id="9782128at2"/>
<keyword evidence="8" id="KW-0808">Transferase</keyword>
<dbReference type="RefSeq" id="WP_025842491.1">
    <property type="nucleotide sequence ID" value="NZ_JQZW01000008.1"/>
</dbReference>
<gene>
    <name evidence="8" type="ORF">HQ36_03580</name>
</gene>
<keyword evidence="9" id="KW-1185">Reference proteome</keyword>
<dbReference type="GO" id="GO:0006096">
    <property type="term" value="P:glycolytic process"/>
    <property type="evidence" value="ECO:0007669"/>
    <property type="project" value="UniProtKB-KW"/>
</dbReference>
<comment type="similarity">
    <text evidence="1">Belongs to the phosphoglycerate mutase family. BPG-dependent PGAM subfamily.</text>
</comment>
<evidence type="ECO:0000256" key="4">
    <source>
        <dbReference type="ARBA" id="ARBA00023152"/>
    </source>
</evidence>
<evidence type="ECO:0000256" key="2">
    <source>
        <dbReference type="ARBA" id="ARBA00012028"/>
    </source>
</evidence>
<dbReference type="CDD" id="cd07067">
    <property type="entry name" value="HP_PGM_like"/>
    <property type="match status" value="1"/>
</dbReference>
<dbReference type="Gene3D" id="3.40.50.1240">
    <property type="entry name" value="Phosphoglycerate mutase-like"/>
    <property type="match status" value="1"/>
</dbReference>
<organism evidence="8 9">
    <name type="scientific">Porphyromonas gingivicanis</name>
    <dbReference type="NCBI Taxonomy" id="266762"/>
    <lineage>
        <taxon>Bacteria</taxon>
        <taxon>Pseudomonadati</taxon>
        <taxon>Bacteroidota</taxon>
        <taxon>Bacteroidia</taxon>
        <taxon>Bacteroidales</taxon>
        <taxon>Porphyromonadaceae</taxon>
        <taxon>Porphyromonas</taxon>
    </lineage>
</organism>
<evidence type="ECO:0000313" key="9">
    <source>
        <dbReference type="Proteomes" id="UP000030134"/>
    </source>
</evidence>
<keyword evidence="3" id="KW-0312">Gluconeogenesis</keyword>
<evidence type="ECO:0000256" key="6">
    <source>
        <dbReference type="PIRSR" id="PIRSR613078-1"/>
    </source>
</evidence>
<comment type="caution">
    <text evidence="8">The sequence shown here is derived from an EMBL/GenBank/DDBJ whole genome shotgun (WGS) entry which is preliminary data.</text>
</comment>
<dbReference type="Pfam" id="PF00300">
    <property type="entry name" value="His_Phos_1"/>
    <property type="match status" value="1"/>
</dbReference>
<dbReference type="GO" id="GO:0004619">
    <property type="term" value="F:phosphoglycerate mutase activity"/>
    <property type="evidence" value="ECO:0007669"/>
    <property type="project" value="UniProtKB-EC"/>
</dbReference>
<proteinExistence type="inferred from homology"/>